<dbReference type="AlphaFoldDB" id="A0A382UQB1"/>
<dbReference type="EMBL" id="UINC01145892">
    <property type="protein sequence ID" value="SVD36297.1"/>
    <property type="molecule type" value="Genomic_DNA"/>
</dbReference>
<reference evidence="1" key="1">
    <citation type="submission" date="2018-05" db="EMBL/GenBank/DDBJ databases">
        <authorList>
            <person name="Lanie J.A."/>
            <person name="Ng W.-L."/>
            <person name="Kazmierczak K.M."/>
            <person name="Andrzejewski T.M."/>
            <person name="Davidsen T.M."/>
            <person name="Wayne K.J."/>
            <person name="Tettelin H."/>
            <person name="Glass J.I."/>
            <person name="Rusch D."/>
            <person name="Podicherti R."/>
            <person name="Tsui H.-C.T."/>
            <person name="Winkler M.E."/>
        </authorList>
    </citation>
    <scope>NUCLEOTIDE SEQUENCE</scope>
</reference>
<proteinExistence type="predicted"/>
<gene>
    <name evidence="1" type="ORF">METZ01_LOCUS389151</name>
</gene>
<protein>
    <submittedName>
        <fullName evidence="1">Uncharacterized protein</fullName>
    </submittedName>
</protein>
<organism evidence="1">
    <name type="scientific">marine metagenome</name>
    <dbReference type="NCBI Taxonomy" id="408172"/>
    <lineage>
        <taxon>unclassified sequences</taxon>
        <taxon>metagenomes</taxon>
        <taxon>ecological metagenomes</taxon>
    </lineage>
</organism>
<accession>A0A382UQB1</accession>
<name>A0A382UQB1_9ZZZZ</name>
<sequence length="36" mass="4175">MVFAEATSVLPLIASDAYHKGYWKNRNRKKFSKIFG</sequence>
<evidence type="ECO:0000313" key="1">
    <source>
        <dbReference type="EMBL" id="SVD36297.1"/>
    </source>
</evidence>